<dbReference type="GO" id="GO:0005975">
    <property type="term" value="P:carbohydrate metabolic process"/>
    <property type="evidence" value="ECO:0007669"/>
    <property type="project" value="InterPro"/>
</dbReference>
<evidence type="ECO:0000313" key="11">
    <source>
        <dbReference type="EMBL" id="KKW21569.1"/>
    </source>
</evidence>
<keyword evidence="5" id="KW-0460">Magnesium</keyword>
<evidence type="ECO:0000256" key="1">
    <source>
        <dbReference type="ARBA" id="ARBA00001946"/>
    </source>
</evidence>
<reference evidence="11 12" key="1">
    <citation type="journal article" date="2015" name="Nature">
        <title>rRNA introns, odd ribosomes, and small enigmatic genomes across a large radiation of phyla.</title>
        <authorList>
            <person name="Brown C.T."/>
            <person name="Hug L.A."/>
            <person name="Thomas B.C."/>
            <person name="Sharon I."/>
            <person name="Castelle C.J."/>
            <person name="Singh A."/>
            <person name="Wilkins M.J."/>
            <person name="Williams K.H."/>
            <person name="Banfield J.F."/>
        </authorList>
    </citation>
    <scope>NUCLEOTIDE SEQUENCE [LARGE SCALE GENOMIC DNA]</scope>
</reference>
<dbReference type="AlphaFoldDB" id="A0A0G1ZQ22"/>
<dbReference type="PRINTS" id="PR00509">
    <property type="entry name" value="PGMPMM"/>
</dbReference>
<dbReference type="Pfam" id="PF02878">
    <property type="entry name" value="PGM_PMM_I"/>
    <property type="match status" value="1"/>
</dbReference>
<keyword evidence="6" id="KW-0413">Isomerase</keyword>
<dbReference type="Proteomes" id="UP000034201">
    <property type="component" value="Unassembled WGS sequence"/>
</dbReference>
<dbReference type="CDD" id="cd03089">
    <property type="entry name" value="PMM_PGM"/>
    <property type="match status" value="1"/>
</dbReference>
<dbReference type="InterPro" id="IPR005843">
    <property type="entry name" value="A-D-PHexomutase_C"/>
</dbReference>
<dbReference type="EMBL" id="LCQQ01000003">
    <property type="protein sequence ID" value="KKW21569.1"/>
    <property type="molecule type" value="Genomic_DNA"/>
</dbReference>
<keyword evidence="3" id="KW-0597">Phosphoprotein</keyword>
<evidence type="ECO:0000259" key="10">
    <source>
        <dbReference type="Pfam" id="PF02880"/>
    </source>
</evidence>
<dbReference type="PANTHER" id="PTHR43771:SF2">
    <property type="entry name" value="PHOSPHOMANNOMUTASE_PHOSPHOGLUCOMUTASE"/>
    <property type="match status" value="1"/>
</dbReference>
<dbReference type="Gene3D" id="3.40.120.10">
    <property type="entry name" value="Alpha-D-Glucose-1,6-Bisphosphate, subunit A, domain 3"/>
    <property type="match status" value="3"/>
</dbReference>
<feature type="domain" description="Alpha-D-phosphohexomutase alpha/beta/alpha" evidence="8">
    <location>
        <begin position="38"/>
        <end position="148"/>
    </location>
</feature>
<comment type="caution">
    <text evidence="11">The sequence shown here is derived from an EMBL/GenBank/DDBJ whole genome shotgun (WGS) entry which is preliminary data.</text>
</comment>
<dbReference type="GO" id="GO:0046872">
    <property type="term" value="F:metal ion binding"/>
    <property type="evidence" value="ECO:0007669"/>
    <property type="project" value="UniProtKB-KW"/>
</dbReference>
<comment type="cofactor">
    <cofactor evidence="1">
        <name>Mg(2+)</name>
        <dbReference type="ChEBI" id="CHEBI:18420"/>
    </cofactor>
</comment>
<dbReference type="InterPro" id="IPR005846">
    <property type="entry name" value="A-D-PHexomutase_a/b/a-III"/>
</dbReference>
<evidence type="ECO:0000256" key="5">
    <source>
        <dbReference type="ARBA" id="ARBA00022842"/>
    </source>
</evidence>
<keyword evidence="4" id="KW-0479">Metal-binding</keyword>
<dbReference type="GO" id="GO:0016868">
    <property type="term" value="F:intramolecular phosphotransferase activity"/>
    <property type="evidence" value="ECO:0007669"/>
    <property type="project" value="InterPro"/>
</dbReference>
<comment type="similarity">
    <text evidence="2">Belongs to the phosphohexose mutase family.</text>
</comment>
<feature type="domain" description="Alpha-D-phosphohexomutase alpha/beta/alpha" evidence="10">
    <location>
        <begin position="278"/>
        <end position="386"/>
    </location>
</feature>
<dbReference type="InterPro" id="IPR036900">
    <property type="entry name" value="A-D-PHexomutase_C_sf"/>
</dbReference>
<evidence type="ECO:0000259" key="8">
    <source>
        <dbReference type="Pfam" id="PF02878"/>
    </source>
</evidence>
<dbReference type="InterPro" id="IPR016055">
    <property type="entry name" value="A-D-PHexomutase_a/b/a-I/II/III"/>
</dbReference>
<evidence type="ECO:0000256" key="4">
    <source>
        <dbReference type="ARBA" id="ARBA00022723"/>
    </source>
</evidence>
<dbReference type="SUPFAM" id="SSF53738">
    <property type="entry name" value="Phosphoglucomutase, first 3 domains"/>
    <property type="match status" value="3"/>
</dbReference>
<dbReference type="InterPro" id="IPR005844">
    <property type="entry name" value="A-D-PHexomutase_a/b/a-I"/>
</dbReference>
<feature type="domain" description="Alpha-D-phosphohexomutase alpha/beta/alpha" evidence="9">
    <location>
        <begin position="178"/>
        <end position="272"/>
    </location>
</feature>
<gene>
    <name evidence="11" type="ORF">UY61_C0003G0009</name>
</gene>
<evidence type="ECO:0000256" key="6">
    <source>
        <dbReference type="ARBA" id="ARBA00023235"/>
    </source>
</evidence>
<evidence type="ECO:0000256" key="3">
    <source>
        <dbReference type="ARBA" id="ARBA00022553"/>
    </source>
</evidence>
<accession>A0A0G1ZQ22</accession>
<dbReference type="InterPro" id="IPR005845">
    <property type="entry name" value="A-D-PHexomutase_a/b/a-II"/>
</dbReference>
<evidence type="ECO:0000256" key="2">
    <source>
        <dbReference type="ARBA" id="ARBA00010231"/>
    </source>
</evidence>
<evidence type="ECO:0000313" key="12">
    <source>
        <dbReference type="Proteomes" id="UP000034201"/>
    </source>
</evidence>
<dbReference type="Gene3D" id="3.30.310.50">
    <property type="entry name" value="Alpha-D-phosphohexomutase, C-terminal domain"/>
    <property type="match status" value="1"/>
</dbReference>
<dbReference type="SUPFAM" id="SSF55957">
    <property type="entry name" value="Phosphoglucomutase, C-terminal domain"/>
    <property type="match status" value="1"/>
</dbReference>
<dbReference type="PANTHER" id="PTHR43771">
    <property type="entry name" value="PHOSPHOMANNOMUTASE"/>
    <property type="match status" value="1"/>
</dbReference>
<organism evidence="11 12">
    <name type="scientific">Candidatus Adlerbacteria bacterium GW2011_GWC1_50_9</name>
    <dbReference type="NCBI Taxonomy" id="1618608"/>
    <lineage>
        <taxon>Bacteria</taxon>
        <taxon>Candidatus Adleribacteriota</taxon>
    </lineage>
</organism>
<dbReference type="Pfam" id="PF02879">
    <property type="entry name" value="PGM_PMM_II"/>
    <property type="match status" value="1"/>
</dbReference>
<dbReference type="InterPro" id="IPR005841">
    <property type="entry name" value="Alpha-D-phosphohexomutase_SF"/>
</dbReference>
<protein>
    <submittedName>
        <fullName evidence="11">Phosphoglucomutase/phosphomannomutase alpha/beta/alpha domain II</fullName>
    </submittedName>
</protein>
<sequence length="494" mass="54993">MNVNPAVFREYDIRGVIDTGFSEKAVAEYEKWYGSFPGVTLPDEVVQAIGKAYGTFIQKESGKKVIVGYEIRPSAERIKELFIEGILSSGCDVADIDVALTPLVYFTVAHGGYDGGVNITGSHNVYFYNGFKLMKRGVQPLFGEELQEMKQMIIGDRIPDSTRRGTREFLEAFPVYLAYLTTHITLSKKLKVVVDCGNGSAGIFAPQILRKLGCDVIELYTAPDATFPNHIPDPEQSQFLDELRELVVKEHADVGIAFDADGDRVGFVDETGVFWEADLITLLFAKDVLSRNPGKKILFDIKSSLLLSELVPQFGGISLMHRTGHAPIKDTLRKDPEIIFGGEKSGHFFFVEDYFRIDDGLWAASRMLEIIAREGALSALMNAFPKRVATPEFKLPCADEKKFEVVKRISESLSRQYPSIAVDGIRFTISPTGWGLIRASNTSPYLTARAEGVDEEEVKKIKSILADELERFPEVIDRLDRSVVARLGGRLGWV</sequence>
<feature type="domain" description="Alpha-D-phosphohexomutase C-terminal" evidence="7">
    <location>
        <begin position="394"/>
        <end position="467"/>
    </location>
</feature>
<dbReference type="Pfam" id="PF02880">
    <property type="entry name" value="PGM_PMM_III"/>
    <property type="match status" value="1"/>
</dbReference>
<proteinExistence type="inferred from homology"/>
<dbReference type="Pfam" id="PF00408">
    <property type="entry name" value="PGM_PMM_IV"/>
    <property type="match status" value="1"/>
</dbReference>
<name>A0A0G1ZQ22_9BACT</name>
<evidence type="ECO:0000259" key="9">
    <source>
        <dbReference type="Pfam" id="PF02879"/>
    </source>
</evidence>
<evidence type="ECO:0000259" key="7">
    <source>
        <dbReference type="Pfam" id="PF00408"/>
    </source>
</evidence>